<proteinExistence type="predicted"/>
<feature type="compositionally biased region" description="Polar residues" evidence="1">
    <location>
        <begin position="474"/>
        <end position="489"/>
    </location>
</feature>
<feature type="compositionally biased region" description="Polar residues" evidence="1">
    <location>
        <begin position="440"/>
        <end position="465"/>
    </location>
</feature>
<feature type="compositionally biased region" description="Polar residues" evidence="1">
    <location>
        <begin position="499"/>
        <end position="514"/>
    </location>
</feature>
<feature type="compositionally biased region" description="Basic and acidic residues" evidence="1">
    <location>
        <begin position="356"/>
        <end position="365"/>
    </location>
</feature>
<feature type="compositionally biased region" description="Basic and acidic residues" evidence="1">
    <location>
        <begin position="58"/>
        <end position="68"/>
    </location>
</feature>
<feature type="region of interest" description="Disordered" evidence="1">
    <location>
        <begin position="1"/>
        <end position="84"/>
    </location>
</feature>
<feature type="compositionally biased region" description="Basic residues" evidence="1">
    <location>
        <begin position="7"/>
        <end position="18"/>
    </location>
</feature>
<dbReference type="OrthoDB" id="447251at2759"/>
<feature type="compositionally biased region" description="Low complexity" evidence="1">
    <location>
        <begin position="610"/>
        <end position="629"/>
    </location>
</feature>
<feature type="compositionally biased region" description="Low complexity" evidence="1">
    <location>
        <begin position="400"/>
        <end position="413"/>
    </location>
</feature>
<evidence type="ECO:0000313" key="2">
    <source>
        <dbReference type="EMBL" id="KAE8356285.1"/>
    </source>
</evidence>
<gene>
    <name evidence="2" type="ORF">BDV28DRAFT_127321</name>
</gene>
<feature type="compositionally biased region" description="Polar residues" evidence="1">
    <location>
        <begin position="675"/>
        <end position="689"/>
    </location>
</feature>
<evidence type="ECO:0000313" key="3">
    <source>
        <dbReference type="Proteomes" id="UP000327118"/>
    </source>
</evidence>
<feature type="compositionally biased region" description="Pro residues" evidence="1">
    <location>
        <begin position="717"/>
        <end position="734"/>
    </location>
</feature>
<feature type="compositionally biased region" description="Low complexity" evidence="1">
    <location>
        <begin position="757"/>
        <end position="781"/>
    </location>
</feature>
<dbReference type="Proteomes" id="UP000327118">
    <property type="component" value="Unassembled WGS sequence"/>
</dbReference>
<feature type="compositionally biased region" description="Polar residues" evidence="1">
    <location>
        <begin position="525"/>
        <end position="548"/>
    </location>
</feature>
<feature type="compositionally biased region" description="Polar residues" evidence="1">
    <location>
        <begin position="380"/>
        <end position="397"/>
    </location>
</feature>
<sequence>MPPKSARISRPKSVHAARSRSTATRSKVTRPRRRSPPYPELSVVIPFKPGIHKLKSDKKKDREKRTDDGVGNEDDTLNRHPLRAVEIANQALDLGLEDAEGEEEAEYGNEQQGPQQAIPPPDLSLPKETRITQAREAYEAGLYTSRKAAAAAYGISHAILSRLIRGSLPIRETSHRLQKLDKLDEGSIGKEALRRVEAEDRRPTNGLIWEVANDLYRQKCTHLGIEYKPIGSQWPQRFFFRHPEFRKTWSQLVEARKPLPRAPRPEHPNGPNPWQFVHGDSSIEDDDFSKYAVPKTEEHCAAYFKQIRRGPPGTSVRIQRYLTHLLLEQGKSVDMLNRVRKALEEPEQSTEGAAEPETREQERAPEQAQGNAAPLGPGEQQPQNTATLAPTGTNISANYAAAPSQPSQPSQPSFQLPTNIPQGQEPHARQISPNAAPVASLSSEQHATPAYQPSNTSFHLPSNPISQPPELQVPQKTTGSTSIISDNSPNPIPTPFRPSITTFQQFSRDYISQPSQPPEHRESPEQQQRQTTSDATPVNNNASSGYTTNLFQSSMESFQSPAAQDASLALQALQASQTDHQDAQRHQTDADSTPTFSNASPTHNPTVFQSSLSSFPSSTNSIAQLLQHEQQQEQQEHQEAQEPEQPHAAANPLSLLNNTSPSHTPLSLSSSLSSFQLNPTHNARQSSPREVQGHPKPRKPSQPRKPQQPRPRNSLPQRPPQPLQLPHLPEPQQPAQPSESPQLLGRSSSHPGNVAPFSGWSGSLSTASSSSYHSGSFATSYGSSQPTRPQYYPNEYLFRTAMDQSSKRRRIDDPIRSINHPGYQ</sequence>
<feature type="region of interest" description="Disordered" evidence="1">
    <location>
        <begin position="572"/>
        <end position="824"/>
    </location>
</feature>
<keyword evidence="3" id="KW-1185">Reference proteome</keyword>
<evidence type="ECO:0000256" key="1">
    <source>
        <dbReference type="SAM" id="MobiDB-lite"/>
    </source>
</evidence>
<name>A0A5N6ZFM2_9EURO</name>
<feature type="compositionally biased region" description="Polar residues" evidence="1">
    <location>
        <begin position="590"/>
        <end position="609"/>
    </location>
</feature>
<reference evidence="3" key="1">
    <citation type="submission" date="2019-04" db="EMBL/GenBank/DDBJ databases">
        <title>Friends and foes A comparative genomics studyof 23 Aspergillus species from section Flavi.</title>
        <authorList>
            <consortium name="DOE Joint Genome Institute"/>
            <person name="Kjaerbolling I."/>
            <person name="Vesth T."/>
            <person name="Frisvad J.C."/>
            <person name="Nybo J.L."/>
            <person name="Theobald S."/>
            <person name="Kildgaard S."/>
            <person name="Isbrandt T."/>
            <person name="Kuo A."/>
            <person name="Sato A."/>
            <person name="Lyhne E.K."/>
            <person name="Kogle M.E."/>
            <person name="Wiebenga A."/>
            <person name="Kun R.S."/>
            <person name="Lubbers R.J."/>
            <person name="Makela M.R."/>
            <person name="Barry K."/>
            <person name="Chovatia M."/>
            <person name="Clum A."/>
            <person name="Daum C."/>
            <person name="Haridas S."/>
            <person name="He G."/>
            <person name="LaButti K."/>
            <person name="Lipzen A."/>
            <person name="Mondo S."/>
            <person name="Riley R."/>
            <person name="Salamov A."/>
            <person name="Simmons B.A."/>
            <person name="Magnuson J.K."/>
            <person name="Henrissat B."/>
            <person name="Mortensen U.H."/>
            <person name="Larsen T.O."/>
            <person name="Devries R.P."/>
            <person name="Grigoriev I.V."/>
            <person name="Machida M."/>
            <person name="Baker S.E."/>
            <person name="Andersen M.R."/>
        </authorList>
    </citation>
    <scope>NUCLEOTIDE SEQUENCE [LARGE SCALE GENOMIC DNA]</scope>
    <source>
        <strain evidence="3">CBS 553.77</strain>
    </source>
</reference>
<protein>
    <submittedName>
        <fullName evidence="2">Uncharacterized protein</fullName>
    </submittedName>
</protein>
<feature type="compositionally biased region" description="Basic and acidic residues" evidence="1">
    <location>
        <begin position="630"/>
        <end position="640"/>
    </location>
</feature>
<feature type="region of interest" description="Disordered" evidence="1">
    <location>
        <begin position="99"/>
        <end position="125"/>
    </location>
</feature>
<feature type="compositionally biased region" description="Low complexity" evidence="1">
    <location>
        <begin position="659"/>
        <end position="674"/>
    </location>
</feature>
<feature type="region of interest" description="Disordered" evidence="1">
    <location>
        <begin position="342"/>
        <end position="548"/>
    </location>
</feature>
<organism evidence="2 3">
    <name type="scientific">Aspergillus coremiiformis</name>
    <dbReference type="NCBI Taxonomy" id="138285"/>
    <lineage>
        <taxon>Eukaryota</taxon>
        <taxon>Fungi</taxon>
        <taxon>Dikarya</taxon>
        <taxon>Ascomycota</taxon>
        <taxon>Pezizomycotina</taxon>
        <taxon>Eurotiomycetes</taxon>
        <taxon>Eurotiomycetidae</taxon>
        <taxon>Eurotiales</taxon>
        <taxon>Aspergillaceae</taxon>
        <taxon>Aspergillus</taxon>
        <taxon>Aspergillus subgen. Circumdati</taxon>
    </lineage>
</organism>
<accession>A0A5N6ZFM2</accession>
<dbReference type="EMBL" id="ML739040">
    <property type="protein sequence ID" value="KAE8356285.1"/>
    <property type="molecule type" value="Genomic_DNA"/>
</dbReference>
<feature type="compositionally biased region" description="Basic and acidic residues" evidence="1">
    <location>
        <begin position="579"/>
        <end position="589"/>
    </location>
</feature>
<dbReference type="AlphaFoldDB" id="A0A5N6ZFM2"/>